<proteinExistence type="predicted"/>
<organism evidence="2 3">
    <name type="scientific">Mycoplasmopsis bovis CQ-W70</name>
    <dbReference type="NCBI Taxonomy" id="1316930"/>
    <lineage>
        <taxon>Bacteria</taxon>
        <taxon>Bacillati</taxon>
        <taxon>Mycoplasmatota</taxon>
        <taxon>Mycoplasmoidales</taxon>
        <taxon>Metamycoplasmataceae</taxon>
        <taxon>Mycoplasmopsis</taxon>
    </lineage>
</organism>
<dbReference type="PATRIC" id="fig|1316930.3.peg.640"/>
<sequence length="274" mass="31659">MLKLQKATYKDLKNIYSFLDTDRLLNFFFIGDIKTYGLNSEFMPVFISKDENGKVNSIVLIYYATLLIYDPYKLIQVNDLENLIKLHNIQTINISDKIYKHYASYFEINQDIYEVNHQELAYCDKPVTDLDLSEVTRAKYEDLEKIVDSRMQINEFGALISNYQKELETYQNAYKKGVLDPFIIKKENKVVANSLVAIKTDDVVLVGGVYCLNEFRNKGYATKTVAALTNYIVNEEKKTAMLFYHNPAAGRIYHKIGYIPCGNLYTIAVKGHLK</sequence>
<dbReference type="GO" id="GO:0016747">
    <property type="term" value="F:acyltransferase activity, transferring groups other than amino-acyl groups"/>
    <property type="evidence" value="ECO:0007669"/>
    <property type="project" value="InterPro"/>
</dbReference>
<evidence type="ECO:0000259" key="1">
    <source>
        <dbReference type="PROSITE" id="PS51186"/>
    </source>
</evidence>
<dbReference type="InterPro" id="IPR016181">
    <property type="entry name" value="Acyl_CoA_acyltransferase"/>
</dbReference>
<dbReference type="InterPro" id="IPR000182">
    <property type="entry name" value="GNAT_dom"/>
</dbReference>
<evidence type="ECO:0000313" key="3">
    <source>
        <dbReference type="Proteomes" id="UP000027182"/>
    </source>
</evidence>
<dbReference type="Pfam" id="PF08445">
    <property type="entry name" value="FR47"/>
    <property type="match status" value="1"/>
</dbReference>
<dbReference type="EMBL" id="CP005933">
    <property type="protein sequence ID" value="AIA34202.1"/>
    <property type="molecule type" value="Genomic_DNA"/>
</dbReference>
<evidence type="ECO:0000313" key="2">
    <source>
        <dbReference type="EMBL" id="AIA34202.1"/>
    </source>
</evidence>
<dbReference type="HOGENOM" id="CLU_087533_0_0_14"/>
<feature type="domain" description="N-acetyltransferase" evidence="1">
    <location>
        <begin position="130"/>
        <end position="274"/>
    </location>
</feature>
<dbReference type="RefSeq" id="WP_013954966.1">
    <property type="nucleotide sequence ID" value="NZ_CP005933.1"/>
</dbReference>
<accession>A0A059Y964</accession>
<protein>
    <submittedName>
        <fullName evidence="2">Acetyltransferase</fullName>
    </submittedName>
</protein>
<dbReference type="SUPFAM" id="SSF55729">
    <property type="entry name" value="Acyl-CoA N-acyltransferases (Nat)"/>
    <property type="match status" value="1"/>
</dbReference>
<dbReference type="InterPro" id="IPR013653">
    <property type="entry name" value="GCN5-like_dom"/>
</dbReference>
<dbReference type="Gene3D" id="3.40.630.30">
    <property type="match status" value="1"/>
</dbReference>
<dbReference type="Proteomes" id="UP000027182">
    <property type="component" value="Chromosome"/>
</dbReference>
<keyword evidence="2" id="KW-0808">Transferase</keyword>
<dbReference type="PROSITE" id="PS51186">
    <property type="entry name" value="GNAT"/>
    <property type="match status" value="1"/>
</dbReference>
<dbReference type="KEGG" id="mbq:K668_03130"/>
<dbReference type="AlphaFoldDB" id="A0A059Y964"/>
<reference evidence="2 3" key="1">
    <citation type="submission" date="2013-04" db="EMBL/GenBank/DDBJ databases">
        <authorList>
            <person name="Lin L."/>
            <person name="Zeng Z."/>
            <person name="Xie J."/>
            <person name="Luo L."/>
            <person name="Yang Z."/>
            <person name="Liang W."/>
            <person name="Lin H."/>
            <person name="Dong C."/>
            <person name="Sun Y."/>
        </authorList>
    </citation>
    <scope>NUCLEOTIDE SEQUENCE [LARGE SCALE GENOMIC DNA]</scope>
    <source>
        <strain evidence="2 3">CQ-W70</strain>
    </source>
</reference>
<name>A0A059Y964_MYCBV</name>
<gene>
    <name evidence="2" type="ORF">K668_03130</name>
</gene>